<organism evidence="4 5">
    <name type="scientific">Cyanobium gracile (strain ATCC 27147 / PCC 6307)</name>
    <dbReference type="NCBI Taxonomy" id="292564"/>
    <lineage>
        <taxon>Bacteria</taxon>
        <taxon>Bacillati</taxon>
        <taxon>Cyanobacteriota</taxon>
        <taxon>Cyanophyceae</taxon>
        <taxon>Synechococcales</taxon>
        <taxon>Prochlorococcaceae</taxon>
        <taxon>Cyanobium</taxon>
    </lineage>
</organism>
<dbReference type="InterPro" id="IPR036397">
    <property type="entry name" value="RNaseH_sf"/>
</dbReference>
<dbReference type="InterPro" id="IPR048020">
    <property type="entry name" value="Transpos_IS3"/>
</dbReference>
<dbReference type="KEGG" id="cgc:Cyagr_0152"/>
<dbReference type="AlphaFoldDB" id="K9P201"/>
<sequence length="529" mass="60638">MRRYSEAVKADVRRRMSPPHRQSVAQISAELGIHVITLYKWRKAWRLQGEVVPATQKDPEGWGPADKFTVVLETAGLNATELGGYCRERGLFPEQVDRWRQAAQDANAQPLLTMADQKDLQKRHQEDQREIKRLQQELRRKDKALAEAAALLIASKKIQAYWGRGRGGLTAAADRRKALEILDAAMAAGARAREVAALLSVGLTTLQRWRRQFVGDGGGLDGRKGSRRLVSHRLSDEERQRILLTCNQSEFAALPPGQIVPILADRGIYIGSERSFYRVLHDHGQAHRRGRARPPQGPRPVPRLEARGPNQVWSWDITYLPTSVRGVWLYLYLVIDVWSRKVVAWDVAEREEAQIAADLVSRACLRERISKGRPQPLILHADNGNAMRAATLESRLEELGVLRSFSRPRVSNDNPYSESLFRTVKYRPDYPRRPFRSQEEACSWACAFVAWYNHRHRHSSIRFVTPDQRHSGQAVELCRHRARLYEQARQRHPRRWSRGTRCWRQPKVVWINPPRPENAIDPATLVMAA</sequence>
<dbReference type="SUPFAM" id="SSF46689">
    <property type="entry name" value="Homeodomain-like"/>
    <property type="match status" value="2"/>
</dbReference>
<dbReference type="Proteomes" id="UP000010388">
    <property type="component" value="Chromosome"/>
</dbReference>
<dbReference type="eggNOG" id="COG2963">
    <property type="taxonomic scope" value="Bacteria"/>
</dbReference>
<dbReference type="GO" id="GO:0015074">
    <property type="term" value="P:DNA integration"/>
    <property type="evidence" value="ECO:0007669"/>
    <property type="project" value="InterPro"/>
</dbReference>
<dbReference type="PANTHER" id="PTHR46889:SF4">
    <property type="entry name" value="TRANSPOSASE INSO FOR INSERTION SEQUENCE ELEMENT IS911B-RELATED"/>
    <property type="match status" value="1"/>
</dbReference>
<dbReference type="Gene3D" id="3.30.420.10">
    <property type="entry name" value="Ribonuclease H-like superfamily/Ribonuclease H"/>
    <property type="match status" value="1"/>
</dbReference>
<dbReference type="PATRIC" id="fig|292564.3.peg.142"/>
<dbReference type="SUPFAM" id="SSF53098">
    <property type="entry name" value="Ribonuclease H-like"/>
    <property type="match status" value="1"/>
</dbReference>
<evidence type="ECO:0000259" key="3">
    <source>
        <dbReference type="PROSITE" id="PS50994"/>
    </source>
</evidence>
<gene>
    <name evidence="4" type="ordered locus">Cyagr_0152</name>
</gene>
<evidence type="ECO:0000256" key="1">
    <source>
        <dbReference type="SAM" id="Coils"/>
    </source>
</evidence>
<reference evidence="5" key="1">
    <citation type="journal article" date="2013" name="Proc. Natl. Acad. Sci. U.S.A.">
        <title>Improving the coverage of the cyanobacterial phylum using diversity-driven genome sequencing.</title>
        <authorList>
            <person name="Shih P.M."/>
            <person name="Wu D."/>
            <person name="Latifi A."/>
            <person name="Axen S.D."/>
            <person name="Fewer D.P."/>
            <person name="Talla E."/>
            <person name="Calteau A."/>
            <person name="Cai F."/>
            <person name="Tandeau de Marsac N."/>
            <person name="Rippka R."/>
            <person name="Herdman M."/>
            <person name="Sivonen K."/>
            <person name="Coursin T."/>
            <person name="Laurent T."/>
            <person name="Goodwin L."/>
            <person name="Nolan M."/>
            <person name="Davenport K.W."/>
            <person name="Han C.S."/>
            <person name="Rubin E.M."/>
            <person name="Eisen J.A."/>
            <person name="Woyke T."/>
            <person name="Gugger M."/>
            <person name="Kerfeld C.A."/>
        </authorList>
    </citation>
    <scope>NUCLEOTIDE SEQUENCE [LARGE SCALE GENOMIC DNA]</scope>
    <source>
        <strain evidence="5">ATCC 27147 / PCC 6307</strain>
    </source>
</reference>
<proteinExistence type="predicted"/>
<dbReference type="PROSITE" id="PS50994">
    <property type="entry name" value="INTEGRASE"/>
    <property type="match status" value="1"/>
</dbReference>
<dbReference type="OrthoDB" id="9813957at2"/>
<name>K9P201_CYAGP</name>
<keyword evidence="1" id="KW-0175">Coiled coil</keyword>
<dbReference type="InterPro" id="IPR050900">
    <property type="entry name" value="Transposase_IS3/IS150/IS904"/>
</dbReference>
<dbReference type="InterPro" id="IPR009057">
    <property type="entry name" value="Homeodomain-like_sf"/>
</dbReference>
<dbReference type="eggNOG" id="COG2801">
    <property type="taxonomic scope" value="Bacteria"/>
</dbReference>
<dbReference type="Pfam" id="PF00665">
    <property type="entry name" value="rve"/>
    <property type="match status" value="1"/>
</dbReference>
<dbReference type="HOGENOM" id="CLU_043663_1_1_3"/>
<protein>
    <submittedName>
        <fullName evidence="4">Transposase</fullName>
    </submittedName>
</protein>
<feature type="region of interest" description="Disordered" evidence="2">
    <location>
        <begin position="284"/>
        <end position="305"/>
    </location>
</feature>
<dbReference type="InterPro" id="IPR012337">
    <property type="entry name" value="RNaseH-like_sf"/>
</dbReference>
<dbReference type="InterPro" id="IPR001584">
    <property type="entry name" value="Integrase_cat-core"/>
</dbReference>
<feature type="domain" description="Integrase catalytic" evidence="3">
    <location>
        <begin position="305"/>
        <end position="474"/>
    </location>
</feature>
<evidence type="ECO:0000313" key="4">
    <source>
        <dbReference type="EMBL" id="AFY27362.1"/>
    </source>
</evidence>
<dbReference type="NCBIfam" id="NF033516">
    <property type="entry name" value="transpos_IS3"/>
    <property type="match status" value="1"/>
</dbReference>
<dbReference type="EMBL" id="CP003495">
    <property type="protein sequence ID" value="AFY27362.1"/>
    <property type="molecule type" value="Genomic_DNA"/>
</dbReference>
<dbReference type="PANTHER" id="PTHR46889">
    <property type="entry name" value="TRANSPOSASE INSF FOR INSERTION SEQUENCE IS3B-RELATED"/>
    <property type="match status" value="1"/>
</dbReference>
<dbReference type="GO" id="GO:0003676">
    <property type="term" value="F:nucleic acid binding"/>
    <property type="evidence" value="ECO:0007669"/>
    <property type="project" value="InterPro"/>
</dbReference>
<dbReference type="RefSeq" id="WP_015107821.1">
    <property type="nucleotide sequence ID" value="NC_019675.1"/>
</dbReference>
<accession>K9P201</accession>
<feature type="coiled-coil region" evidence="1">
    <location>
        <begin position="117"/>
        <end position="151"/>
    </location>
</feature>
<evidence type="ECO:0000256" key="2">
    <source>
        <dbReference type="SAM" id="MobiDB-lite"/>
    </source>
</evidence>
<evidence type="ECO:0000313" key="5">
    <source>
        <dbReference type="Proteomes" id="UP000010388"/>
    </source>
</evidence>